<dbReference type="Proteomes" id="UP000319576">
    <property type="component" value="Chromosome"/>
</dbReference>
<dbReference type="InterPro" id="IPR000719">
    <property type="entry name" value="Prot_kinase_dom"/>
</dbReference>
<accession>A0A517Y210</accession>
<dbReference type="RefSeq" id="WP_145244002.1">
    <property type="nucleotide sequence ID" value="NZ_CP036273.1"/>
</dbReference>
<evidence type="ECO:0000256" key="2">
    <source>
        <dbReference type="ARBA" id="ARBA00022741"/>
    </source>
</evidence>
<feature type="binding site" evidence="5">
    <location>
        <position position="352"/>
    </location>
    <ligand>
        <name>ATP</name>
        <dbReference type="ChEBI" id="CHEBI:30616"/>
    </ligand>
</feature>
<keyword evidence="4 5" id="KW-0067">ATP-binding</keyword>
<evidence type="ECO:0000259" key="7">
    <source>
        <dbReference type="PROSITE" id="PS50011"/>
    </source>
</evidence>
<dbReference type="InterPro" id="IPR008271">
    <property type="entry name" value="Ser/Thr_kinase_AS"/>
</dbReference>
<dbReference type="SMART" id="SM00220">
    <property type="entry name" value="S_TKc"/>
    <property type="match status" value="1"/>
</dbReference>
<dbReference type="InterPro" id="IPR008984">
    <property type="entry name" value="SMAD_FHA_dom_sf"/>
</dbReference>
<keyword evidence="3 8" id="KW-0418">Kinase</keyword>
<gene>
    <name evidence="8" type="primary">pknB_60</name>
    <name evidence="8" type="ORF">ETAA1_57860</name>
</gene>
<dbReference type="KEGG" id="uli:ETAA1_57860"/>
<evidence type="ECO:0000256" key="1">
    <source>
        <dbReference type="ARBA" id="ARBA00022679"/>
    </source>
</evidence>
<feature type="domain" description="Protein kinase" evidence="7">
    <location>
        <begin position="323"/>
        <end position="604"/>
    </location>
</feature>
<name>A0A517Y210_9BACT</name>
<keyword evidence="9" id="KW-1185">Reference proteome</keyword>
<dbReference type="AlphaFoldDB" id="A0A517Y210"/>
<evidence type="ECO:0000256" key="3">
    <source>
        <dbReference type="ARBA" id="ARBA00022777"/>
    </source>
</evidence>
<dbReference type="Gene3D" id="2.60.200.20">
    <property type="match status" value="1"/>
</dbReference>
<dbReference type="SUPFAM" id="SSF49879">
    <property type="entry name" value="SMAD/FHA domain"/>
    <property type="match status" value="1"/>
</dbReference>
<sequence length="604" mass="63569">MRPVALLRCLARVAVQAVGGAVGLGGAAGLAAEVMREWEQQADAAGRRAELERLVRIAADEFRGEVEVVVREAAAGRPAAVVAAVTAFLSRFPDHARGRLRRPDDLTGTSLPPGLRLDTPADLAAFLPPVSAAPPATEDEPDDAAQVVIRYTAGPAAGREDVFTEPAILLFGRAADCDPRLPQDGCGRVSRRHCILEANPPDVRVRDLGSKHGTFVDGHLLGKRPKGADPAPGFESPDHALADGAEVRLSDRGEVAFTVRVSAPARTGTWSCAQCSREVAEAGAGRPGAFVCADCRREAGTVVSDAAAAARAGDPELLVLQDYELGKELGHGGMGAVYLARHVTTGAPAAVKVMLPKVAAGERAVAHFRREIRNTAALDHPNVVRCLGHGFSRGAFFLVLEYCDGGSVDRRMANRGGTLPPDDAVGIALQALEGLEYAHHAPIPFVRRSDGSEGTGAGLVHRDIKPANLFLAGAGGTVRVGDYGLAKAFDDCGLTGGTRTGDYAGTPKYMCRKQVIGYKTAGPEVDVWSLAATLYAMLTGHAPRDFPSGMDPWLCVLEDDPVPVRRRNPAVPARLAEVVDEALQEPEMPFRTAAALRQALAAVV</sequence>
<dbReference type="PROSITE" id="PS00108">
    <property type="entry name" value="PROTEIN_KINASE_ST"/>
    <property type="match status" value="1"/>
</dbReference>
<dbReference type="PROSITE" id="PS50011">
    <property type="entry name" value="PROTEIN_KINASE_DOM"/>
    <property type="match status" value="1"/>
</dbReference>
<dbReference type="PANTHER" id="PTHR43289:SF6">
    <property type="entry name" value="SERINE_THREONINE-PROTEIN KINASE NEKL-3"/>
    <property type="match status" value="1"/>
</dbReference>
<dbReference type="CDD" id="cd14014">
    <property type="entry name" value="STKc_PknB_like"/>
    <property type="match status" value="1"/>
</dbReference>
<protein>
    <submittedName>
        <fullName evidence="8">Serine/threonine-protein kinase PknB</fullName>
        <ecNumber evidence="8">2.7.11.1</ecNumber>
    </submittedName>
</protein>
<dbReference type="InterPro" id="IPR000253">
    <property type="entry name" value="FHA_dom"/>
</dbReference>
<dbReference type="GO" id="GO:0005524">
    <property type="term" value="F:ATP binding"/>
    <property type="evidence" value="ECO:0007669"/>
    <property type="project" value="UniProtKB-UniRule"/>
</dbReference>
<proteinExistence type="predicted"/>
<keyword evidence="1 8" id="KW-0808">Transferase</keyword>
<dbReference type="InterPro" id="IPR017441">
    <property type="entry name" value="Protein_kinase_ATP_BS"/>
</dbReference>
<keyword evidence="2 5" id="KW-0547">Nucleotide-binding</keyword>
<dbReference type="PROSITE" id="PS00107">
    <property type="entry name" value="PROTEIN_KINASE_ATP"/>
    <property type="match status" value="1"/>
</dbReference>
<evidence type="ECO:0000256" key="4">
    <source>
        <dbReference type="ARBA" id="ARBA00022840"/>
    </source>
</evidence>
<dbReference type="EC" id="2.7.11.1" evidence="8"/>
<dbReference type="PROSITE" id="PS50006">
    <property type="entry name" value="FHA_DOMAIN"/>
    <property type="match status" value="1"/>
</dbReference>
<dbReference type="OrthoDB" id="6111975at2"/>
<dbReference type="PANTHER" id="PTHR43289">
    <property type="entry name" value="MITOGEN-ACTIVATED PROTEIN KINASE KINASE KINASE 20-RELATED"/>
    <property type="match status" value="1"/>
</dbReference>
<evidence type="ECO:0000259" key="6">
    <source>
        <dbReference type="PROSITE" id="PS50006"/>
    </source>
</evidence>
<organism evidence="8 9">
    <name type="scientific">Urbifossiella limnaea</name>
    <dbReference type="NCBI Taxonomy" id="2528023"/>
    <lineage>
        <taxon>Bacteria</taxon>
        <taxon>Pseudomonadati</taxon>
        <taxon>Planctomycetota</taxon>
        <taxon>Planctomycetia</taxon>
        <taxon>Gemmatales</taxon>
        <taxon>Gemmataceae</taxon>
        <taxon>Urbifossiella</taxon>
    </lineage>
</organism>
<evidence type="ECO:0000256" key="5">
    <source>
        <dbReference type="PROSITE-ProRule" id="PRU10141"/>
    </source>
</evidence>
<evidence type="ECO:0000313" key="9">
    <source>
        <dbReference type="Proteomes" id="UP000319576"/>
    </source>
</evidence>
<dbReference type="GO" id="GO:0004674">
    <property type="term" value="F:protein serine/threonine kinase activity"/>
    <property type="evidence" value="ECO:0007669"/>
    <property type="project" value="UniProtKB-EC"/>
</dbReference>
<evidence type="ECO:0000313" key="8">
    <source>
        <dbReference type="EMBL" id="QDU23779.1"/>
    </source>
</evidence>
<dbReference type="CDD" id="cd00060">
    <property type="entry name" value="FHA"/>
    <property type="match status" value="1"/>
</dbReference>
<reference evidence="8 9" key="1">
    <citation type="submission" date="2019-02" db="EMBL/GenBank/DDBJ databases">
        <title>Deep-cultivation of Planctomycetes and their phenomic and genomic characterization uncovers novel biology.</title>
        <authorList>
            <person name="Wiegand S."/>
            <person name="Jogler M."/>
            <person name="Boedeker C."/>
            <person name="Pinto D."/>
            <person name="Vollmers J."/>
            <person name="Rivas-Marin E."/>
            <person name="Kohn T."/>
            <person name="Peeters S.H."/>
            <person name="Heuer A."/>
            <person name="Rast P."/>
            <person name="Oberbeckmann S."/>
            <person name="Bunk B."/>
            <person name="Jeske O."/>
            <person name="Meyerdierks A."/>
            <person name="Storesund J.E."/>
            <person name="Kallscheuer N."/>
            <person name="Luecker S."/>
            <person name="Lage O.M."/>
            <person name="Pohl T."/>
            <person name="Merkel B.J."/>
            <person name="Hornburger P."/>
            <person name="Mueller R.-W."/>
            <person name="Bruemmer F."/>
            <person name="Labrenz M."/>
            <person name="Spormann A.M."/>
            <person name="Op den Camp H."/>
            <person name="Overmann J."/>
            <person name="Amann R."/>
            <person name="Jetten M.S.M."/>
            <person name="Mascher T."/>
            <person name="Medema M.H."/>
            <person name="Devos D.P."/>
            <person name="Kaster A.-K."/>
            <person name="Ovreas L."/>
            <person name="Rohde M."/>
            <person name="Galperin M.Y."/>
            <person name="Jogler C."/>
        </authorList>
    </citation>
    <scope>NUCLEOTIDE SEQUENCE [LARGE SCALE GENOMIC DNA]</scope>
    <source>
        <strain evidence="8 9">ETA_A1</strain>
    </source>
</reference>
<dbReference type="SUPFAM" id="SSF56112">
    <property type="entry name" value="Protein kinase-like (PK-like)"/>
    <property type="match status" value="1"/>
</dbReference>
<dbReference type="Pfam" id="PF00498">
    <property type="entry name" value="FHA"/>
    <property type="match status" value="1"/>
</dbReference>
<dbReference type="Gene3D" id="1.10.510.10">
    <property type="entry name" value="Transferase(Phosphotransferase) domain 1"/>
    <property type="match status" value="1"/>
</dbReference>
<dbReference type="SMART" id="SM00240">
    <property type="entry name" value="FHA"/>
    <property type="match status" value="1"/>
</dbReference>
<feature type="domain" description="FHA" evidence="6">
    <location>
        <begin position="169"/>
        <end position="221"/>
    </location>
</feature>
<dbReference type="EMBL" id="CP036273">
    <property type="protein sequence ID" value="QDU23779.1"/>
    <property type="molecule type" value="Genomic_DNA"/>
</dbReference>
<dbReference type="InterPro" id="IPR011009">
    <property type="entry name" value="Kinase-like_dom_sf"/>
</dbReference>
<dbReference type="Pfam" id="PF00069">
    <property type="entry name" value="Pkinase"/>
    <property type="match status" value="1"/>
</dbReference>